<protein>
    <submittedName>
        <fullName evidence="1">Uncharacterized protein</fullName>
    </submittedName>
</protein>
<evidence type="ECO:0000313" key="1">
    <source>
        <dbReference type="EMBL" id="KAF2690921.1"/>
    </source>
</evidence>
<dbReference type="OrthoDB" id="3673440at2759"/>
<keyword evidence="2" id="KW-1185">Reference proteome</keyword>
<proteinExistence type="predicted"/>
<dbReference type="EMBL" id="MU005570">
    <property type="protein sequence ID" value="KAF2690921.1"/>
    <property type="molecule type" value="Genomic_DNA"/>
</dbReference>
<gene>
    <name evidence="1" type="ORF">K458DRAFT_288840</name>
</gene>
<evidence type="ECO:0000313" key="2">
    <source>
        <dbReference type="Proteomes" id="UP000799291"/>
    </source>
</evidence>
<sequence length="107" mass="12399">LRRIARLMGEDKHTEWELRYYVYTADQARANSDSTDWDGHFCDELDSITNACKKYKNIKVVGAEVYGELEWSLESKRENVTRVITPSNTLWPPCPEDVAWRTKSSGV</sequence>
<dbReference type="Proteomes" id="UP000799291">
    <property type="component" value="Unassembled WGS sequence"/>
</dbReference>
<feature type="non-terminal residue" evidence="1">
    <location>
        <position position="1"/>
    </location>
</feature>
<name>A0A6G1JL23_9PLEO</name>
<accession>A0A6G1JL23</accession>
<dbReference type="AlphaFoldDB" id="A0A6G1JL23"/>
<organism evidence="1 2">
    <name type="scientific">Lentithecium fluviatile CBS 122367</name>
    <dbReference type="NCBI Taxonomy" id="1168545"/>
    <lineage>
        <taxon>Eukaryota</taxon>
        <taxon>Fungi</taxon>
        <taxon>Dikarya</taxon>
        <taxon>Ascomycota</taxon>
        <taxon>Pezizomycotina</taxon>
        <taxon>Dothideomycetes</taxon>
        <taxon>Pleosporomycetidae</taxon>
        <taxon>Pleosporales</taxon>
        <taxon>Massarineae</taxon>
        <taxon>Lentitheciaceae</taxon>
        <taxon>Lentithecium</taxon>
    </lineage>
</organism>
<reference evidence="1" key="1">
    <citation type="journal article" date="2020" name="Stud. Mycol.">
        <title>101 Dothideomycetes genomes: a test case for predicting lifestyles and emergence of pathogens.</title>
        <authorList>
            <person name="Haridas S."/>
            <person name="Albert R."/>
            <person name="Binder M."/>
            <person name="Bloem J."/>
            <person name="Labutti K."/>
            <person name="Salamov A."/>
            <person name="Andreopoulos B."/>
            <person name="Baker S."/>
            <person name="Barry K."/>
            <person name="Bills G."/>
            <person name="Bluhm B."/>
            <person name="Cannon C."/>
            <person name="Castanera R."/>
            <person name="Culley D."/>
            <person name="Daum C."/>
            <person name="Ezra D."/>
            <person name="Gonzalez J."/>
            <person name="Henrissat B."/>
            <person name="Kuo A."/>
            <person name="Liang C."/>
            <person name="Lipzen A."/>
            <person name="Lutzoni F."/>
            <person name="Magnuson J."/>
            <person name="Mondo S."/>
            <person name="Nolan M."/>
            <person name="Ohm R."/>
            <person name="Pangilinan J."/>
            <person name="Park H.-J."/>
            <person name="Ramirez L."/>
            <person name="Alfaro M."/>
            <person name="Sun H."/>
            <person name="Tritt A."/>
            <person name="Yoshinaga Y."/>
            <person name="Zwiers L.-H."/>
            <person name="Turgeon B."/>
            <person name="Goodwin S."/>
            <person name="Spatafora J."/>
            <person name="Crous P."/>
            <person name="Grigoriev I."/>
        </authorList>
    </citation>
    <scope>NUCLEOTIDE SEQUENCE</scope>
    <source>
        <strain evidence="1">CBS 122367</strain>
    </source>
</reference>